<dbReference type="AlphaFoldDB" id="A0AAN6WK38"/>
<accession>A0AAN6WK38</accession>
<gene>
    <name evidence="2" type="ORF">QBC35DRAFT_478501</name>
</gene>
<keyword evidence="3" id="KW-1185">Reference proteome</keyword>
<reference evidence="2" key="1">
    <citation type="journal article" date="2023" name="Mol. Phylogenet. Evol.">
        <title>Genome-scale phylogeny and comparative genomics of the fungal order Sordariales.</title>
        <authorList>
            <person name="Hensen N."/>
            <person name="Bonometti L."/>
            <person name="Westerberg I."/>
            <person name="Brannstrom I.O."/>
            <person name="Guillou S."/>
            <person name="Cros-Aarteil S."/>
            <person name="Calhoun S."/>
            <person name="Haridas S."/>
            <person name="Kuo A."/>
            <person name="Mondo S."/>
            <person name="Pangilinan J."/>
            <person name="Riley R."/>
            <person name="LaButti K."/>
            <person name="Andreopoulos B."/>
            <person name="Lipzen A."/>
            <person name="Chen C."/>
            <person name="Yan M."/>
            <person name="Daum C."/>
            <person name="Ng V."/>
            <person name="Clum A."/>
            <person name="Steindorff A."/>
            <person name="Ohm R.A."/>
            <person name="Martin F."/>
            <person name="Silar P."/>
            <person name="Natvig D.O."/>
            <person name="Lalanne C."/>
            <person name="Gautier V."/>
            <person name="Ament-Velasquez S.L."/>
            <person name="Kruys A."/>
            <person name="Hutchinson M.I."/>
            <person name="Powell A.J."/>
            <person name="Barry K."/>
            <person name="Miller A.N."/>
            <person name="Grigoriev I.V."/>
            <person name="Debuchy R."/>
            <person name="Gladieux P."/>
            <person name="Hiltunen Thoren M."/>
            <person name="Johannesson H."/>
        </authorList>
    </citation>
    <scope>NUCLEOTIDE SEQUENCE</scope>
    <source>
        <strain evidence="2">PSN309</strain>
    </source>
</reference>
<feature type="region of interest" description="Disordered" evidence="1">
    <location>
        <begin position="315"/>
        <end position="348"/>
    </location>
</feature>
<comment type="caution">
    <text evidence="2">The sequence shown here is derived from an EMBL/GenBank/DDBJ whole genome shotgun (WGS) entry which is preliminary data.</text>
</comment>
<protein>
    <submittedName>
        <fullName evidence="2">Uncharacterized protein</fullName>
    </submittedName>
</protein>
<reference evidence="2" key="2">
    <citation type="submission" date="2023-05" db="EMBL/GenBank/DDBJ databases">
        <authorList>
            <consortium name="Lawrence Berkeley National Laboratory"/>
            <person name="Steindorff A."/>
            <person name="Hensen N."/>
            <person name="Bonometti L."/>
            <person name="Westerberg I."/>
            <person name="Brannstrom I.O."/>
            <person name="Guillou S."/>
            <person name="Cros-Aarteil S."/>
            <person name="Calhoun S."/>
            <person name="Haridas S."/>
            <person name="Kuo A."/>
            <person name="Mondo S."/>
            <person name="Pangilinan J."/>
            <person name="Riley R."/>
            <person name="Labutti K."/>
            <person name="Andreopoulos B."/>
            <person name="Lipzen A."/>
            <person name="Chen C."/>
            <person name="Yanf M."/>
            <person name="Daum C."/>
            <person name="Ng V."/>
            <person name="Clum A."/>
            <person name="Ohm R."/>
            <person name="Martin F."/>
            <person name="Silar P."/>
            <person name="Natvig D."/>
            <person name="Lalanne C."/>
            <person name="Gautier V."/>
            <person name="Ament-Velasquez S.L."/>
            <person name="Kruys A."/>
            <person name="Hutchinson M.I."/>
            <person name="Powell A.J."/>
            <person name="Barry K."/>
            <person name="Miller A.N."/>
            <person name="Grigoriev I.V."/>
            <person name="Debuchy R."/>
            <person name="Gladieux P."/>
            <person name="Thoren M.H."/>
            <person name="Johannesson H."/>
        </authorList>
    </citation>
    <scope>NUCLEOTIDE SEQUENCE</scope>
    <source>
        <strain evidence="2">PSN309</strain>
    </source>
</reference>
<evidence type="ECO:0000256" key="1">
    <source>
        <dbReference type="SAM" id="MobiDB-lite"/>
    </source>
</evidence>
<dbReference type="Proteomes" id="UP001302126">
    <property type="component" value="Unassembled WGS sequence"/>
</dbReference>
<organism evidence="2 3">
    <name type="scientific">Podospora australis</name>
    <dbReference type="NCBI Taxonomy" id="1536484"/>
    <lineage>
        <taxon>Eukaryota</taxon>
        <taxon>Fungi</taxon>
        <taxon>Dikarya</taxon>
        <taxon>Ascomycota</taxon>
        <taxon>Pezizomycotina</taxon>
        <taxon>Sordariomycetes</taxon>
        <taxon>Sordariomycetidae</taxon>
        <taxon>Sordariales</taxon>
        <taxon>Podosporaceae</taxon>
        <taxon>Podospora</taxon>
    </lineage>
</organism>
<proteinExistence type="predicted"/>
<dbReference type="EMBL" id="MU864579">
    <property type="protein sequence ID" value="KAK4183088.1"/>
    <property type="molecule type" value="Genomic_DNA"/>
</dbReference>
<evidence type="ECO:0000313" key="3">
    <source>
        <dbReference type="Proteomes" id="UP001302126"/>
    </source>
</evidence>
<evidence type="ECO:0000313" key="2">
    <source>
        <dbReference type="EMBL" id="KAK4183088.1"/>
    </source>
</evidence>
<feature type="compositionally biased region" description="Basic and acidic residues" evidence="1">
    <location>
        <begin position="330"/>
        <end position="339"/>
    </location>
</feature>
<name>A0AAN6WK38_9PEZI</name>
<sequence>MSANEERAQIRQALQQRLLEVEEKLARLGDHVMTVTDEQLESLLIRRGETLDIDGTFVDFGPRFFEPAIPPDGLAEFRQAVESHWFYQDEDPWNPGYRHLGWKPPCVYDEEYPGNSQCGRLATIECGQKRHGWMNSVLAHCSDGKHFGAETEKKEYWEVIDTNRFEGWIHGYLPGFAELGPVCLARGDKLKFWYHYMSTWAYQFRTIDGPIQPHVAAAVFDSSVAEEDQVLRSEIATAMALLRWQFHRKDFRKHHTLPSLVFSFQHDKFCRITQFHFDGQRLILRPSRRLNLATNEPTDEAYHILRWMMTNPVGDTSLREQPKEEEEDKELERNLDHDPTNFPLKVQG</sequence>